<dbReference type="Proteomes" id="UP000076715">
    <property type="component" value="Unassembled WGS sequence"/>
</dbReference>
<reference evidence="1 2" key="1">
    <citation type="submission" date="2016-01" db="EMBL/GenBank/DDBJ databases">
        <title>The draft genome sequence of Aquimarina sp. RZW4-3-2.</title>
        <authorList>
            <person name="Wang Y."/>
        </authorList>
    </citation>
    <scope>NUCLEOTIDE SEQUENCE [LARGE SCALE GENOMIC DNA]</scope>
    <source>
        <strain evidence="1 2">RZW4-3-2</strain>
    </source>
</reference>
<keyword evidence="2" id="KW-1185">Reference proteome</keyword>
<name>A0A162Z1V9_9FLAO</name>
<dbReference type="STRING" id="1642818.AWE51_25765"/>
<accession>A0A162Z1V9</accession>
<sequence length="76" mass="8961">MNLQYISDSNGVPTGVFIPMNDWNKLKEKYNDIETELNDIPEWHKAELDKRLADHRNNPDQVLDFDKAMDDIDKEL</sequence>
<dbReference type="EMBL" id="LQRT01000029">
    <property type="protein sequence ID" value="KZS39501.1"/>
    <property type="molecule type" value="Genomic_DNA"/>
</dbReference>
<dbReference type="InterPro" id="IPR013406">
    <property type="entry name" value="CHP02574_addiction_mod"/>
</dbReference>
<dbReference type="RefSeq" id="WP_066316452.1">
    <property type="nucleotide sequence ID" value="NZ_LQRT01000029.1"/>
</dbReference>
<dbReference type="OrthoDB" id="798979at2"/>
<evidence type="ECO:0008006" key="3">
    <source>
        <dbReference type="Google" id="ProtNLM"/>
    </source>
</evidence>
<proteinExistence type="predicted"/>
<evidence type="ECO:0000313" key="2">
    <source>
        <dbReference type="Proteomes" id="UP000076715"/>
    </source>
</evidence>
<gene>
    <name evidence="1" type="ORF">AWE51_25765</name>
</gene>
<dbReference type="AlphaFoldDB" id="A0A162Z1V9"/>
<protein>
    <recommendedName>
        <fullName evidence="3">Addiction module component CHP02574 family protein</fullName>
    </recommendedName>
</protein>
<evidence type="ECO:0000313" key="1">
    <source>
        <dbReference type="EMBL" id="KZS39501.1"/>
    </source>
</evidence>
<comment type="caution">
    <text evidence="1">The sequence shown here is derived from an EMBL/GenBank/DDBJ whole genome shotgun (WGS) entry which is preliminary data.</text>
</comment>
<dbReference type="Pfam" id="PF09720">
    <property type="entry name" value="Unstab_antitox"/>
    <property type="match status" value="1"/>
</dbReference>
<organism evidence="1 2">
    <name type="scientific">Aquimarina aggregata</name>
    <dbReference type="NCBI Taxonomy" id="1642818"/>
    <lineage>
        <taxon>Bacteria</taxon>
        <taxon>Pseudomonadati</taxon>
        <taxon>Bacteroidota</taxon>
        <taxon>Flavobacteriia</taxon>
        <taxon>Flavobacteriales</taxon>
        <taxon>Flavobacteriaceae</taxon>
        <taxon>Aquimarina</taxon>
    </lineage>
</organism>